<dbReference type="InterPro" id="IPR036709">
    <property type="entry name" value="Autotransporte_beta_dom_sf"/>
</dbReference>
<evidence type="ECO:0000256" key="2">
    <source>
        <dbReference type="SAM" id="SignalP"/>
    </source>
</evidence>
<keyword evidence="1" id="KW-0812">Transmembrane</keyword>
<feature type="chain" id="PRO_5046984174" evidence="2">
    <location>
        <begin position="25"/>
        <end position="606"/>
    </location>
</feature>
<dbReference type="Proteomes" id="UP001291687">
    <property type="component" value="Unassembled WGS sequence"/>
</dbReference>
<dbReference type="EMBL" id="JARJFB010000075">
    <property type="protein sequence ID" value="MEA0971054.1"/>
    <property type="molecule type" value="Genomic_DNA"/>
</dbReference>
<dbReference type="Gene3D" id="2.40.128.130">
    <property type="entry name" value="Autotransporter beta-domain"/>
    <property type="match status" value="1"/>
</dbReference>
<evidence type="ECO:0000256" key="1">
    <source>
        <dbReference type="ARBA" id="ARBA00022452"/>
    </source>
</evidence>
<evidence type="ECO:0000313" key="4">
    <source>
        <dbReference type="EMBL" id="MEA0971054.1"/>
    </source>
</evidence>
<dbReference type="SUPFAM" id="SSF103515">
    <property type="entry name" value="Autotransporter"/>
    <property type="match status" value="1"/>
</dbReference>
<feature type="signal peptide" evidence="2">
    <location>
        <begin position="1"/>
        <end position="24"/>
    </location>
</feature>
<proteinExistence type="predicted"/>
<gene>
    <name evidence="4" type="ORF">Megvenef_01026</name>
</gene>
<feature type="domain" description="Autotransporter" evidence="3">
    <location>
        <begin position="322"/>
        <end position="606"/>
    </location>
</feature>
<keyword evidence="1" id="KW-0472">Membrane</keyword>
<dbReference type="NCBIfam" id="TIGR01414">
    <property type="entry name" value="autotrans_barl"/>
    <property type="match status" value="1"/>
</dbReference>
<dbReference type="InterPro" id="IPR005546">
    <property type="entry name" value="Autotransporte_beta"/>
</dbReference>
<keyword evidence="2" id="KW-0732">Signal</keyword>
<comment type="caution">
    <text evidence="4">The sequence shown here is derived from an EMBL/GenBank/DDBJ whole genome shotgun (WGS) entry which is preliminary data.</text>
</comment>
<organism evidence="4 5">
    <name type="scientific">Candidatus Megaera venefica</name>
    <dbReference type="NCBI Taxonomy" id="2055910"/>
    <lineage>
        <taxon>Bacteria</taxon>
        <taxon>Pseudomonadati</taxon>
        <taxon>Pseudomonadota</taxon>
        <taxon>Alphaproteobacteria</taxon>
        <taxon>Rickettsiales</taxon>
        <taxon>Rickettsiaceae</taxon>
        <taxon>Candidatus Megaera</taxon>
    </lineage>
</organism>
<evidence type="ECO:0000313" key="5">
    <source>
        <dbReference type="Proteomes" id="UP001291687"/>
    </source>
</evidence>
<keyword evidence="5" id="KW-1185">Reference proteome</keyword>
<reference evidence="4 5" key="1">
    <citation type="submission" date="2023-03" db="EMBL/GenBank/DDBJ databases">
        <title>Host association and intracellularity evolved multiple times independently in the Rickettsiales.</title>
        <authorList>
            <person name="Castelli M."/>
            <person name="Nardi T."/>
            <person name="Gammuto L."/>
            <person name="Bellinzona G."/>
            <person name="Sabaneyeva E."/>
            <person name="Potekhin A."/>
            <person name="Serra V."/>
            <person name="Petroni G."/>
            <person name="Sassera D."/>
        </authorList>
    </citation>
    <scope>NUCLEOTIDE SEQUENCE [LARGE SCALE GENOMIC DNA]</scope>
    <source>
        <strain evidence="4 5">Sr 2-6</strain>
    </source>
</reference>
<name>A0ABU5ND13_9RICK</name>
<dbReference type="PROSITE" id="PS51208">
    <property type="entry name" value="AUTOTRANSPORTER"/>
    <property type="match status" value="1"/>
</dbReference>
<dbReference type="Pfam" id="PF03797">
    <property type="entry name" value="Autotransporter"/>
    <property type="match status" value="1"/>
</dbReference>
<sequence length="606" mass="68632">MKKSLVKLANISLTSILLTTSAYAFTEDEYRRVAIAVNTLQNIYTLEDIQTAMNTNRDGIIENIAYLQGIDHNNIREALADMFPLVDQNPAELAAIMPRVIQPVHIPAGGNVYTREQINSYENRLDNGEILSNEELAAYGLRNYSVEVGEAFNSLSDEDRSSIMRYQELRNRFIRSNQEAENRRRESLARQDEYRNFRGESQLQRNNQNINTSDPYIIDLANYSVAKINDNEEKVNGYLIKTLDDNYVENCTDMNTKLDMFSAHFMTTDDESLETIILTPIQLEASQVQIENEVTNNVITNINNRLDNVGFIPLGISSGDNDKSLLNGAWVSGLYSQIEQKNDNKTNLGYKGKILGPIIGFDTNVNENTLLGIAYSYIQSDIKYSKNRQKTSADSHALSLYTQSQINDFLWNNIFSASMGNVNKKINRQVLPSVFKIGTGKTKSESYSLDSSLGYKIHIADTNFTIVPQIGGRYAVYKESGYKEKGFGIQNKTYGGKSTQSLLGMIGVKFISRNKISEDTELMPSFDLSVENELRDKKPKINSKYSVFTEKIIPISGDHKKDTLKYNVGLSTLLVHKNIEMLAAYNCSFQKKYQNHQGYLKFKLLF</sequence>
<accession>A0ABU5ND13</accession>
<protein>
    <submittedName>
        <fullName evidence="4">Autotransporter outer membrane beta-barrel domain-containing protein</fullName>
    </submittedName>
</protein>
<keyword evidence="1" id="KW-1134">Transmembrane beta strand</keyword>
<evidence type="ECO:0000259" key="3">
    <source>
        <dbReference type="PROSITE" id="PS51208"/>
    </source>
</evidence>
<dbReference type="InterPro" id="IPR006315">
    <property type="entry name" value="OM_autotransptr_brl_dom"/>
</dbReference>
<dbReference type="SMART" id="SM00869">
    <property type="entry name" value="Autotransporter"/>
    <property type="match status" value="1"/>
</dbReference>